<protein>
    <submittedName>
        <fullName evidence="1">Uncharacterized protein</fullName>
    </submittedName>
</protein>
<proteinExistence type="predicted"/>
<reference evidence="2" key="1">
    <citation type="submission" date="2016-10" db="EMBL/GenBank/DDBJ databases">
        <authorList>
            <person name="Varghese N."/>
            <person name="Submissions S."/>
        </authorList>
    </citation>
    <scope>NUCLEOTIDE SEQUENCE [LARGE SCALE GENOMIC DNA]</scope>
    <source>
        <strain evidence="2">XBD1002</strain>
    </source>
</reference>
<name>A0A1I3NF31_9SPIR</name>
<sequence length="277" mass="32020">MKIEQLKPAQSVAELEQRLKDLKAILQNLKKKNVNLPQGHLKVATKQKRKEFYHIKEPGCSRGIYIPKAQVSLAAQLAQKDYNLRLAGLVEKEIGAIERFLKSTLKLTEISHLYEGLCPGRQALITPVTLTNAQYAAEWKKVSWQGKVFSDDAPNYFTSNNERMRSKSEVIIAETLQRYKVPYRYEYPLNLKRAAEAEQVTIYPDFLCLNVCTREEFFWEHFGMMDDPEYVQRTISKLSLYIQNGIFPGRGLIISMESGTEHLDTKDLERLIKNYLI</sequence>
<dbReference type="EMBL" id="FORI01000014">
    <property type="protein sequence ID" value="SFJ07540.1"/>
    <property type="molecule type" value="Genomic_DNA"/>
</dbReference>
<keyword evidence="2" id="KW-1185">Reference proteome</keyword>
<dbReference type="RefSeq" id="WP_074933725.1">
    <property type="nucleotide sequence ID" value="NZ_FORI01000014.1"/>
</dbReference>
<organism evidence="1 2">
    <name type="scientific">Treponema bryantii</name>
    <dbReference type="NCBI Taxonomy" id="163"/>
    <lineage>
        <taxon>Bacteria</taxon>
        <taxon>Pseudomonadati</taxon>
        <taxon>Spirochaetota</taxon>
        <taxon>Spirochaetia</taxon>
        <taxon>Spirochaetales</taxon>
        <taxon>Treponemataceae</taxon>
        <taxon>Treponema</taxon>
    </lineage>
</organism>
<evidence type="ECO:0000313" key="2">
    <source>
        <dbReference type="Proteomes" id="UP000182737"/>
    </source>
</evidence>
<evidence type="ECO:0000313" key="1">
    <source>
        <dbReference type="EMBL" id="SFJ07540.1"/>
    </source>
</evidence>
<gene>
    <name evidence="1" type="ORF">SAMN04487775_11411</name>
</gene>
<dbReference type="OrthoDB" id="9803432at2"/>
<dbReference type="Proteomes" id="UP000182737">
    <property type="component" value="Unassembled WGS sequence"/>
</dbReference>
<dbReference type="AlphaFoldDB" id="A0A1I3NF31"/>
<accession>A0A1I3NF31</accession>